<name>A0A1E7F611_9STRA</name>
<accession>A0A1E7F611</accession>
<organism evidence="2 3">
    <name type="scientific">Fragilariopsis cylindrus CCMP1102</name>
    <dbReference type="NCBI Taxonomy" id="635003"/>
    <lineage>
        <taxon>Eukaryota</taxon>
        <taxon>Sar</taxon>
        <taxon>Stramenopiles</taxon>
        <taxon>Ochrophyta</taxon>
        <taxon>Bacillariophyta</taxon>
        <taxon>Bacillariophyceae</taxon>
        <taxon>Bacillariophycidae</taxon>
        <taxon>Bacillariales</taxon>
        <taxon>Bacillariaceae</taxon>
        <taxon>Fragilariopsis</taxon>
    </lineage>
</organism>
<feature type="non-terminal residue" evidence="2">
    <location>
        <position position="53"/>
    </location>
</feature>
<dbReference type="Gene3D" id="1.10.287.110">
    <property type="entry name" value="DnaJ domain"/>
    <property type="match status" value="1"/>
</dbReference>
<dbReference type="SMART" id="SM00271">
    <property type="entry name" value="DnaJ"/>
    <property type="match status" value="1"/>
</dbReference>
<dbReference type="PRINTS" id="PR00625">
    <property type="entry name" value="JDOMAIN"/>
</dbReference>
<feature type="domain" description="J" evidence="1">
    <location>
        <begin position="1"/>
        <end position="53"/>
    </location>
</feature>
<keyword evidence="3" id="KW-1185">Reference proteome</keyword>
<keyword evidence="2" id="KW-0346">Stress response</keyword>
<dbReference type="PROSITE" id="PS50076">
    <property type="entry name" value="DNAJ_2"/>
    <property type="match status" value="1"/>
</dbReference>
<evidence type="ECO:0000313" key="3">
    <source>
        <dbReference type="Proteomes" id="UP000095751"/>
    </source>
</evidence>
<dbReference type="EMBL" id="KV784361">
    <property type="protein sequence ID" value="OEU13569.1"/>
    <property type="molecule type" value="Genomic_DNA"/>
</dbReference>
<dbReference type="SUPFAM" id="SSF46565">
    <property type="entry name" value="Chaperone J-domain"/>
    <property type="match status" value="1"/>
</dbReference>
<dbReference type="GO" id="GO:0051082">
    <property type="term" value="F:unfolded protein binding"/>
    <property type="evidence" value="ECO:0007669"/>
    <property type="project" value="TreeGrafter"/>
</dbReference>
<proteinExistence type="predicted"/>
<dbReference type="Pfam" id="PF00226">
    <property type="entry name" value="DnaJ"/>
    <property type="match status" value="1"/>
</dbReference>
<dbReference type="GO" id="GO:0044183">
    <property type="term" value="F:protein folding chaperone"/>
    <property type="evidence" value="ECO:0007669"/>
    <property type="project" value="TreeGrafter"/>
</dbReference>
<feature type="non-terminal residue" evidence="2">
    <location>
        <position position="1"/>
    </location>
</feature>
<reference evidence="2 3" key="1">
    <citation type="submission" date="2016-09" db="EMBL/GenBank/DDBJ databases">
        <title>Extensive genetic diversity and differential bi-allelic expression allows diatom success in the polar Southern Ocean.</title>
        <authorList>
            <consortium name="DOE Joint Genome Institute"/>
            <person name="Mock T."/>
            <person name="Otillar R.P."/>
            <person name="Strauss J."/>
            <person name="Dupont C."/>
            <person name="Frickenhaus S."/>
            <person name="Maumus F."/>
            <person name="Mcmullan M."/>
            <person name="Sanges R."/>
            <person name="Schmutz J."/>
            <person name="Toseland A."/>
            <person name="Valas R."/>
            <person name="Veluchamy A."/>
            <person name="Ward B.J."/>
            <person name="Allen A."/>
            <person name="Barry K."/>
            <person name="Falciatore A."/>
            <person name="Ferrante M."/>
            <person name="Fortunato A.E."/>
            <person name="Gloeckner G."/>
            <person name="Gruber A."/>
            <person name="Hipkin R."/>
            <person name="Janech M."/>
            <person name="Kroth P."/>
            <person name="Leese F."/>
            <person name="Lindquist E."/>
            <person name="Lyon B.R."/>
            <person name="Martin J."/>
            <person name="Mayer C."/>
            <person name="Parker M."/>
            <person name="Quesneville H."/>
            <person name="Raymond J."/>
            <person name="Uhlig C."/>
            <person name="Valentin K.U."/>
            <person name="Worden A.Z."/>
            <person name="Armbrust E.V."/>
            <person name="Bowler C."/>
            <person name="Green B."/>
            <person name="Moulton V."/>
            <person name="Van Oosterhout C."/>
            <person name="Grigoriev I."/>
        </authorList>
    </citation>
    <scope>NUCLEOTIDE SEQUENCE [LARGE SCALE GENOMIC DNA]</scope>
    <source>
        <strain evidence="2 3">CCMP1102</strain>
    </source>
</reference>
<gene>
    <name evidence="2" type="ORF">FRACYDRAFT_155591</name>
</gene>
<dbReference type="InParanoid" id="A0A1E7F611"/>
<dbReference type="AlphaFoldDB" id="A0A1E7F611"/>
<dbReference type="InterPro" id="IPR001623">
    <property type="entry name" value="DnaJ_domain"/>
</dbReference>
<dbReference type="InterPro" id="IPR036869">
    <property type="entry name" value="J_dom_sf"/>
</dbReference>
<protein>
    <submittedName>
        <fullName evidence="2">Heat shock protein DnaJ</fullName>
    </submittedName>
</protein>
<evidence type="ECO:0000259" key="1">
    <source>
        <dbReference type="PROSITE" id="PS50076"/>
    </source>
</evidence>
<dbReference type="OrthoDB" id="39231at2759"/>
<dbReference type="KEGG" id="fcy:FRACYDRAFT_155591"/>
<dbReference type="PANTHER" id="PTHR43948:SF10">
    <property type="entry name" value="MRJ, ISOFORM E"/>
    <property type="match status" value="1"/>
</dbReference>
<dbReference type="GO" id="GO:0051087">
    <property type="term" value="F:protein-folding chaperone binding"/>
    <property type="evidence" value="ECO:0007669"/>
    <property type="project" value="TreeGrafter"/>
</dbReference>
<dbReference type="CDD" id="cd06257">
    <property type="entry name" value="DnaJ"/>
    <property type="match status" value="1"/>
</dbReference>
<sequence>NYYSRLGLPSNANASVVRAAYRRLCLVYHPDRNIGKPDTKRKFQAVTEAYHSL</sequence>
<evidence type="ECO:0000313" key="2">
    <source>
        <dbReference type="EMBL" id="OEU13569.1"/>
    </source>
</evidence>
<dbReference type="GO" id="GO:0005737">
    <property type="term" value="C:cytoplasm"/>
    <property type="evidence" value="ECO:0007669"/>
    <property type="project" value="TreeGrafter"/>
</dbReference>
<dbReference type="Proteomes" id="UP000095751">
    <property type="component" value="Unassembled WGS sequence"/>
</dbReference>
<dbReference type="PANTHER" id="PTHR43948">
    <property type="entry name" value="DNAJ HOMOLOG SUBFAMILY B"/>
    <property type="match status" value="1"/>
</dbReference>